<organism evidence="7 8">
    <name type="scientific">Ceratina calcarata</name>
    <dbReference type="NCBI Taxonomy" id="156304"/>
    <lineage>
        <taxon>Eukaryota</taxon>
        <taxon>Metazoa</taxon>
        <taxon>Ecdysozoa</taxon>
        <taxon>Arthropoda</taxon>
        <taxon>Hexapoda</taxon>
        <taxon>Insecta</taxon>
        <taxon>Pterygota</taxon>
        <taxon>Neoptera</taxon>
        <taxon>Endopterygota</taxon>
        <taxon>Hymenoptera</taxon>
        <taxon>Apocrita</taxon>
        <taxon>Aculeata</taxon>
        <taxon>Apoidea</taxon>
        <taxon>Anthophila</taxon>
        <taxon>Apidae</taxon>
        <taxon>Ceratina</taxon>
        <taxon>Zadontomerus</taxon>
    </lineage>
</organism>
<feature type="signal peptide" evidence="6">
    <location>
        <begin position="1"/>
        <end position="18"/>
    </location>
</feature>
<dbReference type="Proteomes" id="UP000694925">
    <property type="component" value="Unplaced"/>
</dbReference>
<feature type="chain" id="PRO_5042463408" evidence="6">
    <location>
        <begin position="19"/>
        <end position="134"/>
    </location>
</feature>
<dbReference type="InterPro" id="IPR019184">
    <property type="entry name" value="Uncharacterised_TM-17"/>
</dbReference>
<keyword evidence="7" id="KW-1185">Reference proteome</keyword>
<dbReference type="RefSeq" id="XP_026674424.1">
    <property type="nucleotide sequence ID" value="XM_026818623.1"/>
</dbReference>
<feature type="non-terminal residue" evidence="8">
    <location>
        <position position="1"/>
    </location>
</feature>
<feature type="transmembrane region" description="Helical" evidence="5">
    <location>
        <begin position="26"/>
        <end position="48"/>
    </location>
</feature>
<dbReference type="GeneID" id="113465086"/>
<dbReference type="PANTHER" id="PTHR13531:SF6">
    <property type="entry name" value="TMEM (HUMAN TRANSMEMBRANE PROTEIN) HOMOLOG"/>
    <property type="match status" value="1"/>
</dbReference>
<feature type="transmembrane region" description="Helical" evidence="5">
    <location>
        <begin position="60"/>
        <end position="80"/>
    </location>
</feature>
<accession>A0AAJ7WFM6</accession>
<keyword evidence="6" id="KW-0732">Signal</keyword>
<reference evidence="8" key="1">
    <citation type="submission" date="2025-08" db="UniProtKB">
        <authorList>
            <consortium name="RefSeq"/>
        </authorList>
    </citation>
    <scope>IDENTIFICATION</scope>
    <source>
        <tissue evidence="8">Whole body</tissue>
    </source>
</reference>
<feature type="transmembrane region" description="Helical" evidence="5">
    <location>
        <begin position="92"/>
        <end position="113"/>
    </location>
</feature>
<sequence>NLWVFPVWLLIIIINLDAKYYELTNVYKLVAVAVFLVLSIFEILKLYLGYLGNLGGKIPELASCWLISILIQFPLEMFLLCDHGMLPNSTEIFINSFMVCLLLIEIITGVIALKNLADHRAKVFYLTQLYSTQT</sequence>
<keyword evidence="4 5" id="KW-0472">Membrane</keyword>
<evidence type="ECO:0000256" key="3">
    <source>
        <dbReference type="ARBA" id="ARBA00022989"/>
    </source>
</evidence>
<dbReference type="AlphaFoldDB" id="A0AAJ7WFM6"/>
<evidence type="ECO:0000313" key="7">
    <source>
        <dbReference type="Proteomes" id="UP000694925"/>
    </source>
</evidence>
<evidence type="ECO:0000256" key="5">
    <source>
        <dbReference type="SAM" id="Phobius"/>
    </source>
</evidence>
<protein>
    <submittedName>
        <fullName evidence="8">Transmembrane protein 17A-like</fullName>
    </submittedName>
</protein>
<evidence type="ECO:0000256" key="2">
    <source>
        <dbReference type="ARBA" id="ARBA00022692"/>
    </source>
</evidence>
<keyword evidence="2 5" id="KW-0812">Transmembrane</keyword>
<evidence type="ECO:0000256" key="1">
    <source>
        <dbReference type="ARBA" id="ARBA00004141"/>
    </source>
</evidence>
<dbReference type="GO" id="GO:0016020">
    <property type="term" value="C:membrane"/>
    <property type="evidence" value="ECO:0007669"/>
    <property type="project" value="UniProtKB-SubCell"/>
</dbReference>
<dbReference type="Pfam" id="PF09799">
    <property type="entry name" value="Transmemb_17"/>
    <property type="match status" value="1"/>
</dbReference>
<keyword evidence="3 5" id="KW-1133">Transmembrane helix</keyword>
<dbReference type="GO" id="GO:1905515">
    <property type="term" value="P:non-motile cilium assembly"/>
    <property type="evidence" value="ECO:0007669"/>
    <property type="project" value="TreeGrafter"/>
</dbReference>
<name>A0AAJ7WFM6_9HYME</name>
<dbReference type="PANTHER" id="PTHR13531">
    <property type="entry name" value="GEO07735P1-RELATED-RELATED"/>
    <property type="match status" value="1"/>
</dbReference>
<comment type="subcellular location">
    <subcellularLocation>
        <location evidence="1">Membrane</location>
        <topology evidence="1">Multi-pass membrane protein</topology>
    </subcellularLocation>
</comment>
<gene>
    <name evidence="8" type="primary">LOC113465086</name>
</gene>
<dbReference type="GO" id="GO:0035869">
    <property type="term" value="C:ciliary transition zone"/>
    <property type="evidence" value="ECO:0007669"/>
    <property type="project" value="TreeGrafter"/>
</dbReference>
<dbReference type="KEGG" id="ccal:113465086"/>
<evidence type="ECO:0000256" key="6">
    <source>
        <dbReference type="SAM" id="SignalP"/>
    </source>
</evidence>
<evidence type="ECO:0000256" key="4">
    <source>
        <dbReference type="ARBA" id="ARBA00023136"/>
    </source>
</evidence>
<evidence type="ECO:0000313" key="8">
    <source>
        <dbReference type="RefSeq" id="XP_026674424.1"/>
    </source>
</evidence>
<proteinExistence type="predicted"/>